<evidence type="ECO:0000313" key="2">
    <source>
        <dbReference type="Proteomes" id="UP000596063"/>
    </source>
</evidence>
<protein>
    <submittedName>
        <fullName evidence="1">Uncharacterized protein</fullName>
    </submittedName>
</protein>
<reference evidence="1 2" key="1">
    <citation type="submission" date="2020-12" db="EMBL/GenBank/DDBJ databases">
        <authorList>
            <person name="Shan Y."/>
        </authorList>
    </citation>
    <scope>NUCLEOTIDE SEQUENCE [LARGE SCALE GENOMIC DNA]</scope>
    <source>
        <strain evidence="2">csc3.9</strain>
    </source>
</reference>
<name>A0A7T4QZQ7_9GAMM</name>
<organism evidence="1 2">
    <name type="scientific">Spongiibacter nanhainus</name>
    <dbReference type="NCBI Taxonomy" id="2794344"/>
    <lineage>
        <taxon>Bacteria</taxon>
        <taxon>Pseudomonadati</taxon>
        <taxon>Pseudomonadota</taxon>
        <taxon>Gammaproteobacteria</taxon>
        <taxon>Cellvibrionales</taxon>
        <taxon>Spongiibacteraceae</taxon>
        <taxon>Spongiibacter</taxon>
    </lineage>
</organism>
<dbReference type="Proteomes" id="UP000596063">
    <property type="component" value="Chromosome"/>
</dbReference>
<keyword evidence="2" id="KW-1185">Reference proteome</keyword>
<dbReference type="RefSeq" id="WP_198569299.1">
    <property type="nucleotide sequence ID" value="NZ_CP066167.1"/>
</dbReference>
<dbReference type="AlphaFoldDB" id="A0A7T4QZQ7"/>
<gene>
    <name evidence="1" type="ORF">I6N98_15880</name>
</gene>
<sequence length="97" mass="10886">MADANTTKAEFFQLGARYEISHDADWKGLAEDANSFLTSALGMVSSLAQEFGENRQSMTRHDVAHTLYSALYLLEMGKNAAYESYERAWKQEREAAA</sequence>
<proteinExistence type="predicted"/>
<accession>A0A7T4QZQ7</accession>
<dbReference type="KEGG" id="snan:I6N98_15880"/>
<evidence type="ECO:0000313" key="1">
    <source>
        <dbReference type="EMBL" id="QQD17800.1"/>
    </source>
</evidence>
<dbReference type="EMBL" id="CP066167">
    <property type="protein sequence ID" value="QQD17800.1"/>
    <property type="molecule type" value="Genomic_DNA"/>
</dbReference>